<feature type="compositionally biased region" description="Polar residues" evidence="1">
    <location>
        <begin position="74"/>
        <end position="92"/>
    </location>
</feature>
<feature type="region of interest" description="Disordered" evidence="1">
    <location>
        <begin position="122"/>
        <end position="152"/>
    </location>
</feature>
<dbReference type="GeneID" id="9595100"/>
<feature type="compositionally biased region" description="Polar residues" evidence="1">
    <location>
        <begin position="126"/>
        <end position="138"/>
    </location>
</feature>
<dbReference type="InParanoid" id="D8PNE7"/>
<dbReference type="VEuPathDB" id="FungiDB:SCHCODRAFT_02621053"/>
<evidence type="ECO:0000313" key="2">
    <source>
        <dbReference type="EMBL" id="EFJ01516.1"/>
    </source>
</evidence>
<accession>D8PNE7</accession>
<dbReference type="AlphaFoldDB" id="D8PNE7"/>
<name>D8PNE7_SCHCM</name>
<keyword evidence="3" id="KW-1185">Reference proteome</keyword>
<reference evidence="2 3" key="1">
    <citation type="journal article" date="2010" name="Nat. Biotechnol.">
        <title>Genome sequence of the model mushroom Schizophyllum commune.</title>
        <authorList>
            <person name="Ohm R.A."/>
            <person name="de Jong J.F."/>
            <person name="Lugones L.G."/>
            <person name="Aerts A."/>
            <person name="Kothe E."/>
            <person name="Stajich J.E."/>
            <person name="de Vries R.P."/>
            <person name="Record E."/>
            <person name="Levasseur A."/>
            <person name="Baker S.E."/>
            <person name="Bartholomew K.A."/>
            <person name="Coutinho P.M."/>
            <person name="Erdmann S."/>
            <person name="Fowler T.J."/>
            <person name="Gathman A.C."/>
            <person name="Lombard V."/>
            <person name="Henrissat B."/>
            <person name="Knabe N."/>
            <person name="Kuees U."/>
            <person name="Lilly W.W."/>
            <person name="Lindquist E."/>
            <person name="Lucas S."/>
            <person name="Magnuson J.K."/>
            <person name="Piumi F."/>
            <person name="Raudaskoski M."/>
            <person name="Salamov A."/>
            <person name="Schmutz J."/>
            <person name="Schwarze F.W.M.R."/>
            <person name="vanKuyk P.A."/>
            <person name="Horton J.S."/>
            <person name="Grigoriev I.V."/>
            <person name="Woesten H.A.B."/>
        </authorList>
    </citation>
    <scope>NUCLEOTIDE SEQUENCE [LARGE SCALE GENOMIC DNA]</scope>
    <source>
        <strain evidence="3">H4-8 / FGSC 9210</strain>
    </source>
</reference>
<feature type="region of interest" description="Disordered" evidence="1">
    <location>
        <begin position="73"/>
        <end position="102"/>
    </location>
</feature>
<feature type="non-terminal residue" evidence="2">
    <location>
        <position position="152"/>
    </location>
</feature>
<dbReference type="EMBL" id="GL377302">
    <property type="protein sequence ID" value="EFJ01516.1"/>
    <property type="molecule type" value="Genomic_DNA"/>
</dbReference>
<protein>
    <submittedName>
        <fullName evidence="2">Uncharacterized protein</fullName>
    </submittedName>
</protein>
<gene>
    <name evidence="2" type="ORF">SCHCODRAFT_102351</name>
</gene>
<sequence length="152" mass="16820">MASINAQKRKRVADTLTAADYQSALRFLAYVEILQTRMREDERARQETLKMELAVVHAKLRLEEVRQAGWSFPESETSFNSSMSATNTSAGSSWLPPNESTLHGAGMAAQAKDDMYMTMVPDEQSQHGSWSGQMTSASAYPGQYNHAHGTSN</sequence>
<organism evidence="3">
    <name type="scientific">Schizophyllum commune (strain H4-8 / FGSC 9210)</name>
    <name type="common">Split gill fungus</name>
    <dbReference type="NCBI Taxonomy" id="578458"/>
    <lineage>
        <taxon>Eukaryota</taxon>
        <taxon>Fungi</taxon>
        <taxon>Dikarya</taxon>
        <taxon>Basidiomycota</taxon>
        <taxon>Agaricomycotina</taxon>
        <taxon>Agaricomycetes</taxon>
        <taxon>Agaricomycetidae</taxon>
        <taxon>Agaricales</taxon>
        <taxon>Schizophyllaceae</taxon>
        <taxon>Schizophyllum</taxon>
    </lineage>
</organism>
<dbReference type="Proteomes" id="UP000007431">
    <property type="component" value="Unassembled WGS sequence"/>
</dbReference>
<dbReference type="KEGG" id="scm:SCHCO_02621053"/>
<proteinExistence type="predicted"/>
<dbReference type="HOGENOM" id="CLU_1723396_0_0_1"/>
<evidence type="ECO:0000313" key="3">
    <source>
        <dbReference type="Proteomes" id="UP000007431"/>
    </source>
</evidence>
<evidence type="ECO:0000256" key="1">
    <source>
        <dbReference type="SAM" id="MobiDB-lite"/>
    </source>
</evidence>
<dbReference type="RefSeq" id="XP_003036418.1">
    <property type="nucleotide sequence ID" value="XM_003036372.1"/>
</dbReference>